<keyword evidence="17" id="KW-1185">Reference proteome</keyword>
<dbReference type="InterPro" id="IPR000595">
    <property type="entry name" value="cNMP-bd_dom"/>
</dbReference>
<keyword evidence="8" id="KW-0812">Transmembrane</keyword>
<dbReference type="Gene3D" id="1.25.40.20">
    <property type="entry name" value="Ankyrin repeat-containing domain"/>
    <property type="match status" value="1"/>
</dbReference>
<dbReference type="InterPro" id="IPR018490">
    <property type="entry name" value="cNMP-bd_dom_sf"/>
</dbReference>
<name>A0AB34IH78_PRYPA</name>
<dbReference type="InterPro" id="IPR006916">
    <property type="entry name" value="POPDC1-3"/>
</dbReference>
<keyword evidence="9" id="KW-0130">Cell adhesion</keyword>
<keyword evidence="10" id="KW-0965">Cell junction</keyword>
<feature type="chain" id="PRO_5044266305" description="Cyclic nucleotide-binding domain-containing protein" evidence="14">
    <location>
        <begin position="21"/>
        <end position="527"/>
    </location>
</feature>
<evidence type="ECO:0000256" key="3">
    <source>
        <dbReference type="ARBA" id="ARBA00004435"/>
    </source>
</evidence>
<dbReference type="Gene3D" id="2.60.120.10">
    <property type="entry name" value="Jelly Rolls"/>
    <property type="match status" value="1"/>
</dbReference>
<dbReference type="GO" id="GO:0030552">
    <property type="term" value="F:cAMP binding"/>
    <property type="evidence" value="ECO:0007669"/>
    <property type="project" value="TreeGrafter"/>
</dbReference>
<keyword evidence="7" id="KW-1003">Cell membrane</keyword>
<keyword evidence="12" id="KW-0472">Membrane</keyword>
<evidence type="ECO:0000313" key="16">
    <source>
        <dbReference type="EMBL" id="KAL1496854.1"/>
    </source>
</evidence>
<evidence type="ECO:0000256" key="1">
    <source>
        <dbReference type="ARBA" id="ARBA00004124"/>
    </source>
</evidence>
<protein>
    <recommendedName>
        <fullName evidence="15">Cyclic nucleotide-binding domain-containing protein</fullName>
    </recommendedName>
</protein>
<dbReference type="PANTHER" id="PTHR12101">
    <property type="entry name" value="POPEYE DOMAIN CONTAINING PROTEIN"/>
    <property type="match status" value="1"/>
</dbReference>
<feature type="domain" description="Cyclic nucleotide-binding" evidence="15">
    <location>
        <begin position="253"/>
        <end position="376"/>
    </location>
</feature>
<evidence type="ECO:0000256" key="14">
    <source>
        <dbReference type="SAM" id="SignalP"/>
    </source>
</evidence>
<evidence type="ECO:0000256" key="2">
    <source>
        <dbReference type="ARBA" id="ARBA00004141"/>
    </source>
</evidence>
<sequence>MIKSIHFLFLLELAPPLLSPLLSSLLSSPLLSAPLLSSPHPLSLLPSPSPLPFSQLSTLPPLPHRQRFMATPALMLRRSTSRILSFPSHLAHHQRAPPLIRLAAPHPASLTRLSSSLLTRRHPPPPRTSLLAARPLLAFPRGVSPASPARLMCSDSPAPDGRLKYFLPGLGNLAYLALASGFLMTDILTLRLLLVGGYSGLVMYHALQQRPLRIPLRWSAFFVAVNAYMAYKLLCDLFPGEFTEEEEAIYSMSFSQLSRGQFRRLMDAGEHLTLPVGTILTEERQPCDKLFFIVEGHVVLTLNGEFVTQITSGGFCNTLAMQQGTWKKNCQVSSSYGTITSRTPLRVVVWPLSTLRQIVTSDPALERRLNHALVNSLMRRLLHSRDGKHVQDYLGEKPRLKPTLTNDENLAVVPKAAELCEAAADGDVPKLRQYIKQGADVNEGDHDHRRCIHLAASERRLHTIKFLIEEAGADGNVRDRWGGTPLDDAERRHHNTVAAYLQSKGCVGGEELRAKEQKESEVISVSS</sequence>
<evidence type="ECO:0000256" key="5">
    <source>
        <dbReference type="ARBA" id="ARBA00022427"/>
    </source>
</evidence>
<comment type="similarity">
    <text evidence="4">Belongs to the popeye family.</text>
</comment>
<dbReference type="GO" id="GO:0007155">
    <property type="term" value="P:cell adhesion"/>
    <property type="evidence" value="ECO:0007669"/>
    <property type="project" value="UniProtKB-KW"/>
</dbReference>
<keyword evidence="11" id="KW-1133">Transmembrane helix</keyword>
<evidence type="ECO:0000256" key="12">
    <source>
        <dbReference type="ARBA" id="ARBA00023136"/>
    </source>
</evidence>
<evidence type="ECO:0000256" key="10">
    <source>
        <dbReference type="ARBA" id="ARBA00022949"/>
    </source>
</evidence>
<evidence type="ECO:0000313" key="17">
    <source>
        <dbReference type="Proteomes" id="UP001515480"/>
    </source>
</evidence>
<organism evidence="16 17">
    <name type="scientific">Prymnesium parvum</name>
    <name type="common">Toxic golden alga</name>
    <dbReference type="NCBI Taxonomy" id="97485"/>
    <lineage>
        <taxon>Eukaryota</taxon>
        <taxon>Haptista</taxon>
        <taxon>Haptophyta</taxon>
        <taxon>Prymnesiophyceae</taxon>
        <taxon>Prymnesiales</taxon>
        <taxon>Prymnesiaceae</taxon>
        <taxon>Prymnesium</taxon>
    </lineage>
</organism>
<dbReference type="InterPro" id="IPR002110">
    <property type="entry name" value="Ankyrin_rpt"/>
</dbReference>
<dbReference type="Pfam" id="PF04831">
    <property type="entry name" value="POPDC1-3"/>
    <property type="match status" value="1"/>
</dbReference>
<evidence type="ECO:0000256" key="11">
    <source>
        <dbReference type="ARBA" id="ARBA00022989"/>
    </source>
</evidence>
<dbReference type="PANTHER" id="PTHR12101:SF17">
    <property type="entry name" value="BLOOD VESSEL EPICARDIAL SUBSTANCE"/>
    <property type="match status" value="1"/>
</dbReference>
<comment type="caution">
    <text evidence="16">The sequence shown here is derived from an EMBL/GenBank/DDBJ whole genome shotgun (WGS) entry which is preliminary data.</text>
</comment>
<evidence type="ECO:0000256" key="9">
    <source>
        <dbReference type="ARBA" id="ARBA00022889"/>
    </source>
</evidence>
<dbReference type="InterPro" id="IPR014710">
    <property type="entry name" value="RmlC-like_jellyroll"/>
</dbReference>
<dbReference type="SUPFAM" id="SSF51206">
    <property type="entry name" value="cAMP-binding domain-like"/>
    <property type="match status" value="1"/>
</dbReference>
<dbReference type="CDD" id="cd00038">
    <property type="entry name" value="CAP_ED"/>
    <property type="match status" value="1"/>
</dbReference>
<dbReference type="InterPro" id="IPR055272">
    <property type="entry name" value="POPDC1-3_dom"/>
</dbReference>
<reference evidence="16 17" key="1">
    <citation type="journal article" date="2024" name="Science">
        <title>Giant polyketide synthase enzymes in the biosynthesis of giant marine polyether toxins.</title>
        <authorList>
            <person name="Fallon T.R."/>
            <person name="Shende V.V."/>
            <person name="Wierzbicki I.H."/>
            <person name="Pendleton A.L."/>
            <person name="Watervoot N.F."/>
            <person name="Auber R.P."/>
            <person name="Gonzalez D.J."/>
            <person name="Wisecaver J.H."/>
            <person name="Moore B.S."/>
        </authorList>
    </citation>
    <scope>NUCLEOTIDE SEQUENCE [LARGE SCALE GENOMIC DNA]</scope>
    <source>
        <strain evidence="16 17">12B1</strain>
    </source>
</reference>
<dbReference type="SUPFAM" id="SSF48403">
    <property type="entry name" value="Ankyrin repeat"/>
    <property type="match status" value="1"/>
</dbReference>
<evidence type="ECO:0000256" key="4">
    <source>
        <dbReference type="ARBA" id="ARBA00007146"/>
    </source>
</evidence>
<dbReference type="GO" id="GO:0016328">
    <property type="term" value="C:lateral plasma membrane"/>
    <property type="evidence" value="ECO:0007669"/>
    <property type="project" value="UniProtKB-SubCell"/>
</dbReference>
<keyword evidence="13" id="KW-0325">Glycoprotein</keyword>
<dbReference type="GO" id="GO:0005923">
    <property type="term" value="C:bicellular tight junction"/>
    <property type="evidence" value="ECO:0007669"/>
    <property type="project" value="UniProtKB-SubCell"/>
</dbReference>
<keyword evidence="14" id="KW-0732">Signal</keyword>
<gene>
    <name evidence="16" type="ORF">AB1Y20_014439</name>
</gene>
<comment type="subcellular location">
    <subcellularLocation>
        <location evidence="3">Cell junction</location>
        <location evidence="3">Tight junction</location>
    </subcellularLocation>
    <subcellularLocation>
        <location evidence="1">Lateral cell membrane</location>
    </subcellularLocation>
    <subcellularLocation>
        <location evidence="2">Membrane</location>
        <topology evidence="2">Multi-pass membrane protein</topology>
    </subcellularLocation>
</comment>
<proteinExistence type="inferred from homology"/>
<evidence type="ECO:0000259" key="15">
    <source>
        <dbReference type="PROSITE" id="PS50042"/>
    </source>
</evidence>
<dbReference type="EMBL" id="JBGBPQ010000028">
    <property type="protein sequence ID" value="KAL1496854.1"/>
    <property type="molecule type" value="Genomic_DNA"/>
</dbReference>
<dbReference type="InterPro" id="IPR036770">
    <property type="entry name" value="Ankyrin_rpt-contain_sf"/>
</dbReference>
<evidence type="ECO:0000256" key="6">
    <source>
        <dbReference type="ARBA" id="ARBA00022473"/>
    </source>
</evidence>
<evidence type="ECO:0000256" key="13">
    <source>
        <dbReference type="ARBA" id="ARBA00023180"/>
    </source>
</evidence>
<dbReference type="Pfam" id="PF12796">
    <property type="entry name" value="Ank_2"/>
    <property type="match status" value="1"/>
</dbReference>
<keyword evidence="6" id="KW-0217">Developmental protein</keyword>
<dbReference type="Proteomes" id="UP001515480">
    <property type="component" value="Unassembled WGS sequence"/>
</dbReference>
<dbReference type="AlphaFoldDB" id="A0AB34IH78"/>
<keyword evidence="5" id="KW-0796">Tight junction</keyword>
<evidence type="ECO:0000256" key="8">
    <source>
        <dbReference type="ARBA" id="ARBA00022692"/>
    </source>
</evidence>
<accession>A0AB34IH78</accession>
<dbReference type="PROSITE" id="PS50042">
    <property type="entry name" value="CNMP_BINDING_3"/>
    <property type="match status" value="1"/>
</dbReference>
<evidence type="ECO:0000256" key="7">
    <source>
        <dbReference type="ARBA" id="ARBA00022475"/>
    </source>
</evidence>
<feature type="signal peptide" evidence="14">
    <location>
        <begin position="1"/>
        <end position="20"/>
    </location>
</feature>